<evidence type="ECO:0000313" key="1">
    <source>
        <dbReference type="EMBL" id="KAJ7558154.1"/>
    </source>
</evidence>
<proteinExistence type="predicted"/>
<reference evidence="2" key="1">
    <citation type="journal article" date="2024" name="Proc. Natl. Acad. Sci. U.S.A.">
        <title>Extraordinary preservation of gene collinearity over three hundred million years revealed in homosporous lycophytes.</title>
        <authorList>
            <person name="Li C."/>
            <person name="Wickell D."/>
            <person name="Kuo L.Y."/>
            <person name="Chen X."/>
            <person name="Nie B."/>
            <person name="Liao X."/>
            <person name="Peng D."/>
            <person name="Ji J."/>
            <person name="Jenkins J."/>
            <person name="Williams M."/>
            <person name="Shu S."/>
            <person name="Plott C."/>
            <person name="Barry K."/>
            <person name="Rajasekar S."/>
            <person name="Grimwood J."/>
            <person name="Han X."/>
            <person name="Sun S."/>
            <person name="Hou Z."/>
            <person name="He W."/>
            <person name="Dai G."/>
            <person name="Sun C."/>
            <person name="Schmutz J."/>
            <person name="Leebens-Mack J.H."/>
            <person name="Li F.W."/>
            <person name="Wang L."/>
        </authorList>
    </citation>
    <scope>NUCLEOTIDE SEQUENCE [LARGE SCALE GENOMIC DNA]</scope>
    <source>
        <strain evidence="2">cv. PW_Plant_1</strain>
    </source>
</reference>
<protein>
    <submittedName>
        <fullName evidence="1">Uncharacterized protein</fullName>
    </submittedName>
</protein>
<comment type="caution">
    <text evidence="1">The sequence shown here is derived from an EMBL/GenBank/DDBJ whole genome shotgun (WGS) entry which is preliminary data.</text>
</comment>
<accession>A0ACC2DVA0</accession>
<sequence>MMQASSQTMGAPSLARSSSLIFIRAAPSLMRSSRFCSSASSLFLTAAAASTWVSALNSASTNSSFLSSTPTIFAAALQPSCSHYWLSRQARSLCVASNTGGMAGTETSNAVEREILVQHLLVKEDQLHLLLDLQRRIIQEGADLSDLVEEYSLCPSKSEGGMLGWVAKGQLVPEFEEAAFSAPLNKLVRVKTKHGWHLVQVLSEREASTLKGIQPEELHILMQDLCFREEAQLIDVREPDEISIAAIGGFKPYPLSQFGQWAPTITEDLEPAKDTYLLCHHGVRSMQAAMWLKSQGFKRLFNVVGGIHAYATRVDESITKY</sequence>
<dbReference type="EMBL" id="CM055095">
    <property type="protein sequence ID" value="KAJ7558154.1"/>
    <property type="molecule type" value="Genomic_DNA"/>
</dbReference>
<gene>
    <name evidence="1" type="ORF">O6H91_04G026700</name>
</gene>
<dbReference type="Proteomes" id="UP001162992">
    <property type="component" value="Chromosome 4"/>
</dbReference>
<organism evidence="1 2">
    <name type="scientific">Diphasiastrum complanatum</name>
    <name type="common">Issler's clubmoss</name>
    <name type="synonym">Lycopodium complanatum</name>
    <dbReference type="NCBI Taxonomy" id="34168"/>
    <lineage>
        <taxon>Eukaryota</taxon>
        <taxon>Viridiplantae</taxon>
        <taxon>Streptophyta</taxon>
        <taxon>Embryophyta</taxon>
        <taxon>Tracheophyta</taxon>
        <taxon>Lycopodiopsida</taxon>
        <taxon>Lycopodiales</taxon>
        <taxon>Lycopodiaceae</taxon>
        <taxon>Lycopodioideae</taxon>
        <taxon>Diphasiastrum</taxon>
    </lineage>
</organism>
<name>A0ACC2DVA0_DIPCM</name>
<keyword evidence="2" id="KW-1185">Reference proteome</keyword>
<evidence type="ECO:0000313" key="2">
    <source>
        <dbReference type="Proteomes" id="UP001162992"/>
    </source>
</evidence>